<dbReference type="Proteomes" id="UP000480246">
    <property type="component" value="Unassembled WGS sequence"/>
</dbReference>
<feature type="domain" description="Alpha-L-rhamnosidase six-hairpin glycosidase" evidence="1">
    <location>
        <begin position="259"/>
        <end position="589"/>
    </location>
</feature>
<dbReference type="InterPro" id="IPR048932">
    <property type="entry name" value="Rhamnosid-like_N_bacteroidetes"/>
</dbReference>
<reference evidence="3 4" key="1">
    <citation type="submission" date="2019-10" db="EMBL/GenBank/DDBJ databases">
        <title>Gracilibacillus sp. nov. isolated from rice seeds.</title>
        <authorList>
            <person name="He S."/>
        </authorList>
    </citation>
    <scope>NUCLEOTIDE SEQUENCE [LARGE SCALE GENOMIC DNA]</scope>
    <source>
        <strain evidence="3 4">TD8</strain>
    </source>
</reference>
<dbReference type="InterPro" id="IPR008928">
    <property type="entry name" value="6-hairpin_glycosidase_sf"/>
</dbReference>
<feature type="domain" description="Alpha-rhamnosidase-like N-terminal" evidence="2">
    <location>
        <begin position="47"/>
        <end position="235"/>
    </location>
</feature>
<name>A0A7C8GU18_9BACI</name>
<accession>A0A7C8GU18</accession>
<evidence type="ECO:0000313" key="4">
    <source>
        <dbReference type="Proteomes" id="UP000480246"/>
    </source>
</evidence>
<organism evidence="3 4">
    <name type="scientific">Gracilibacillus oryzae</name>
    <dbReference type="NCBI Taxonomy" id="1672701"/>
    <lineage>
        <taxon>Bacteria</taxon>
        <taxon>Bacillati</taxon>
        <taxon>Bacillota</taxon>
        <taxon>Bacilli</taxon>
        <taxon>Bacillales</taxon>
        <taxon>Bacillaceae</taxon>
        <taxon>Gracilibacillus</taxon>
    </lineage>
</organism>
<comment type="caution">
    <text evidence="3">The sequence shown here is derived from an EMBL/GenBank/DDBJ whole genome shotgun (WGS) entry which is preliminary data.</text>
</comment>
<dbReference type="SUPFAM" id="SSF48208">
    <property type="entry name" value="Six-hairpin glycosidases"/>
    <property type="match status" value="1"/>
</dbReference>
<dbReference type="AlphaFoldDB" id="A0A7C8GU18"/>
<dbReference type="Pfam" id="PF21209">
    <property type="entry name" value="Bac_rhamnosid-like_N"/>
    <property type="match status" value="1"/>
</dbReference>
<protein>
    <submittedName>
        <fullName evidence="3">Bacterial alpha-L-rhamnosidase</fullName>
    </submittedName>
</protein>
<dbReference type="PANTHER" id="PTHR34987:SF6">
    <property type="entry name" value="ALPHA-L-RHAMNOSIDASE SIX-HAIRPIN GLYCOSIDASE DOMAIN-CONTAINING PROTEIN"/>
    <property type="match status" value="1"/>
</dbReference>
<keyword evidence="4" id="KW-1185">Reference proteome</keyword>
<evidence type="ECO:0000259" key="2">
    <source>
        <dbReference type="Pfam" id="PF21209"/>
    </source>
</evidence>
<dbReference type="InterPro" id="IPR035396">
    <property type="entry name" value="Bac_rhamnosid6H"/>
</dbReference>
<dbReference type="OrthoDB" id="9815108at2"/>
<dbReference type="InterPro" id="IPR012341">
    <property type="entry name" value="6hp_glycosidase-like_sf"/>
</dbReference>
<gene>
    <name evidence="3" type="ORF">F9U64_07565</name>
</gene>
<proteinExistence type="predicted"/>
<evidence type="ECO:0000259" key="1">
    <source>
        <dbReference type="Pfam" id="PF17389"/>
    </source>
</evidence>
<sequence>MNMAYWIWYPGDWEVWLHEKISVQREMRGAIYPPFWRLDRHYSSVIYKYKYVIDQPEMIDIVADGTFAAFLDGRDNYRTNQGQLRLPAGEHELTITVYNRVNVPAIYVSGETVFSNDQWQVSCYDQNWHTVGNWKKEFNTSEKMPSLFRLPRKLEEPITVDRRSDSIFIDFGKEMFGYLQLEKVKGEGELTIYYGESVEEAEDKENCILVDKIAFSDDEESMMLEKSRAFRYVQIVPSEKIIEIGNVHLQYEYLPVENRSYFQSSDSLLNQIWETSLYTLHLNTREFFYDGIKRDRWVWSGDAYQSFLMDYYSFFDCDVVKRTLTALRGKDPVVMHINTILDYSLYWFIGIYDYYMYSGDLEFVKSQYDRMISLMDFCLARRNENSMMEGIENDWVFVDWADIDNRGEVSTIQILLCRSLQTMALVAELLEDEERKIFYENEAEMLKDKIMETFWDEEKGGLIHHRVNNQRNEKITKYPNIFALSFGYFTDLQKEKVKQQVMLNPQVQAIKTPYMRFFELAALCEVGEHSFVLDEISAYWGGMLKLGATTFWEEYDPQLSGKDHLKMYDMPYGKSLCHAWGASPIYLIGKYFLGVRPLSPGYHTFAVEPHLGGLKWFKGTIPIGQGEVEIHMNHEQIKVRTTSGAGILKYEKDGKPFEVTIPNDSTWLHVNLV</sequence>
<dbReference type="Gene3D" id="1.50.10.10">
    <property type="match status" value="1"/>
</dbReference>
<evidence type="ECO:0000313" key="3">
    <source>
        <dbReference type="EMBL" id="KAB8137854.1"/>
    </source>
</evidence>
<dbReference type="EMBL" id="WEID01000034">
    <property type="protein sequence ID" value="KAB8137854.1"/>
    <property type="molecule type" value="Genomic_DNA"/>
</dbReference>
<dbReference type="GO" id="GO:0005975">
    <property type="term" value="P:carbohydrate metabolic process"/>
    <property type="evidence" value="ECO:0007669"/>
    <property type="project" value="InterPro"/>
</dbReference>
<dbReference type="Gene3D" id="2.60.120.260">
    <property type="entry name" value="Galactose-binding domain-like"/>
    <property type="match status" value="2"/>
</dbReference>
<dbReference type="Gene3D" id="2.60.420.10">
    <property type="entry name" value="Maltose phosphorylase, domain 3"/>
    <property type="match status" value="1"/>
</dbReference>
<dbReference type="Pfam" id="PF17389">
    <property type="entry name" value="Bac_rhamnosid6H"/>
    <property type="match status" value="1"/>
</dbReference>
<dbReference type="PANTHER" id="PTHR34987">
    <property type="entry name" value="C, PUTATIVE (AFU_ORTHOLOGUE AFUA_3G02880)-RELATED"/>
    <property type="match status" value="1"/>
</dbReference>
<dbReference type="RefSeq" id="WP_153402396.1">
    <property type="nucleotide sequence ID" value="NZ_ML762427.1"/>
</dbReference>